<evidence type="ECO:0000313" key="1">
    <source>
        <dbReference type="EMBL" id="MCF2872324.1"/>
    </source>
</evidence>
<accession>A0ABS9D127</accession>
<keyword evidence="2" id="KW-1185">Reference proteome</keyword>
<protein>
    <recommendedName>
        <fullName evidence="3">HPr kinase/phosphorylase C-terminal domain-containing protein</fullName>
    </recommendedName>
</protein>
<comment type="caution">
    <text evidence="1">The sequence shown here is derived from an EMBL/GenBank/DDBJ whole genome shotgun (WGS) entry which is preliminary data.</text>
</comment>
<dbReference type="Proteomes" id="UP001200557">
    <property type="component" value="Unassembled WGS sequence"/>
</dbReference>
<sequence length="299" mass="32756">MPIFESAGLSIESEIDLPGLHKKPLGKRQADLEIKLGIAPNVPKSLNSTGAGWEYDGESVWVRVENVGVFHVPQHGPIIVELSPLATPADAALYLVGTILGIALHLRNKIVVHASAVLVADQAVLFCGASGAGKSTIASALEGRGYTVLSDDLCALDVSDSEVFTYSDGRLLKLWQSSLDGLKIDHRKENAVSNRLEKFYVSHDTKCPDRVPISRIYFLYESNSPDAFEIVNLRTADAAAHIFANAYRPGLIKLLRQEALYLQISASLSSQSELYKLSRIKDFSQLATVLDRLEEHWSM</sequence>
<dbReference type="EMBL" id="JAKGAQ010000004">
    <property type="protein sequence ID" value="MCF2872324.1"/>
    <property type="molecule type" value="Genomic_DNA"/>
</dbReference>
<evidence type="ECO:0000313" key="2">
    <source>
        <dbReference type="Proteomes" id="UP001200557"/>
    </source>
</evidence>
<proteinExistence type="predicted"/>
<dbReference type="Gene3D" id="3.40.50.300">
    <property type="entry name" value="P-loop containing nucleotide triphosphate hydrolases"/>
    <property type="match status" value="1"/>
</dbReference>
<dbReference type="InterPro" id="IPR027417">
    <property type="entry name" value="P-loop_NTPase"/>
</dbReference>
<dbReference type="SUPFAM" id="SSF53795">
    <property type="entry name" value="PEP carboxykinase-like"/>
    <property type="match status" value="1"/>
</dbReference>
<name>A0ABS9D127_9RHOB</name>
<evidence type="ECO:0008006" key="3">
    <source>
        <dbReference type="Google" id="ProtNLM"/>
    </source>
</evidence>
<organism evidence="1 2">
    <name type="scientific">Octadecabacter dasysiphoniae</name>
    <dbReference type="NCBI Taxonomy" id="2909341"/>
    <lineage>
        <taxon>Bacteria</taxon>
        <taxon>Pseudomonadati</taxon>
        <taxon>Pseudomonadota</taxon>
        <taxon>Alphaproteobacteria</taxon>
        <taxon>Rhodobacterales</taxon>
        <taxon>Roseobacteraceae</taxon>
        <taxon>Octadecabacter</taxon>
    </lineage>
</organism>
<gene>
    <name evidence="1" type="ORF">L0664_14715</name>
</gene>
<dbReference type="RefSeq" id="WP_235226657.1">
    <property type="nucleotide sequence ID" value="NZ_JAKGAQ010000004.1"/>
</dbReference>
<reference evidence="1 2" key="1">
    <citation type="submission" date="2022-01" db="EMBL/GenBank/DDBJ databases">
        <title>Octadecabacter sp. nov., isolated from a marine alga.</title>
        <authorList>
            <person name="Jin M.S."/>
            <person name="Kim H.M."/>
            <person name="Han D.M."/>
            <person name="Jung J.J."/>
            <person name="Jeon C.O."/>
        </authorList>
    </citation>
    <scope>NUCLEOTIDE SEQUENCE [LARGE SCALE GENOMIC DNA]</scope>
    <source>
        <strain evidence="1 2">G9-8</strain>
    </source>
</reference>